<dbReference type="AlphaFoldDB" id="A0A0F8VI09"/>
<reference evidence="1" key="1">
    <citation type="journal article" date="2015" name="Nature">
        <title>Complex archaea that bridge the gap between prokaryotes and eukaryotes.</title>
        <authorList>
            <person name="Spang A."/>
            <person name="Saw J.H."/>
            <person name="Jorgensen S.L."/>
            <person name="Zaremba-Niedzwiedzka K."/>
            <person name="Martijn J."/>
            <person name="Lind A.E."/>
            <person name="van Eijk R."/>
            <person name="Schleper C."/>
            <person name="Guy L."/>
            <person name="Ettema T.J."/>
        </authorList>
    </citation>
    <scope>NUCLEOTIDE SEQUENCE</scope>
</reference>
<comment type="caution">
    <text evidence="1">The sequence shown here is derived from an EMBL/GenBank/DDBJ whole genome shotgun (WGS) entry which is preliminary data.</text>
</comment>
<organism evidence="1">
    <name type="scientific">marine sediment metagenome</name>
    <dbReference type="NCBI Taxonomy" id="412755"/>
    <lineage>
        <taxon>unclassified sequences</taxon>
        <taxon>metagenomes</taxon>
        <taxon>ecological metagenomes</taxon>
    </lineage>
</organism>
<gene>
    <name evidence="1" type="ORF">LCGC14_3167590</name>
</gene>
<dbReference type="EMBL" id="LAZR01070204">
    <property type="protein sequence ID" value="KKK44073.1"/>
    <property type="molecule type" value="Genomic_DNA"/>
</dbReference>
<evidence type="ECO:0000313" key="1">
    <source>
        <dbReference type="EMBL" id="KKK44073.1"/>
    </source>
</evidence>
<protein>
    <submittedName>
        <fullName evidence="1">Uncharacterized protein</fullName>
    </submittedName>
</protein>
<sequence length="61" mass="6444">MSKIIGFSMTAEGDGWGQGYGVLTDLEFISKEVDNLLHKLSEEGGGTIAITAVSEKTAPKD</sequence>
<proteinExistence type="predicted"/>
<accession>A0A0F8VI09</accession>
<name>A0A0F8VI09_9ZZZZ</name>